<keyword evidence="3" id="KW-0997">Cell inner membrane</keyword>
<evidence type="ECO:0000313" key="10">
    <source>
        <dbReference type="EMBL" id="SHI98257.1"/>
    </source>
</evidence>
<keyword evidence="12" id="KW-1185">Reference proteome</keyword>
<dbReference type="PANTHER" id="PTHR30462">
    <property type="entry name" value="INTERMEMBRANE TRANSPORT PROTEIN PQIB-RELATED"/>
    <property type="match status" value="1"/>
</dbReference>
<keyword evidence="4 7" id="KW-0812">Transmembrane</keyword>
<dbReference type="InterPro" id="IPR003399">
    <property type="entry name" value="Mce/MlaD"/>
</dbReference>
<sequence length="531" mass="58194">MSEENTAPSSETLPQASICKKKSFSLIWIVPLVALIIGVGLIYTTMMKKGPTITITFASADGLEAGKTKVKYKDVEIGKVESVELAEDFKHVEVTVSLVKKADAYLNEQTRFWVVRPRLSGGTVTGLGTLLSGAYIAVDPGKAGESQYEFKGLEIPPVVTEGTPGKLFRLEAGDLGSLDYGSPIYYRGIKIGQVVGYGLRENGEGVIITVFVDAPYDAYVKDSSRFWLASGMDLEMGTDGIRFNTESLVSLLIGGISLTNPDHLKNTPIADAEDVFQLFPTREAAMTEQFLEKEYYVLKFAQSVRGLSIGAPVEFKGFPVGHVVDIGIEFDCKSNKVLVPVRIEVEQKRLQRIASQTGKVDTDAILKLLVKQGLRGQVRTGNLLTGKLYVALDFFKNVEPAKIIAEDGVIQIPTTPTPIEELTSNLSALLEKLQKIPMEKIGNNAIETLQGIKQASNKLESLAESNEIRLAFQKTQKTMEGAHQLLSKDSATVVELQRALREMSEAARAIRSLADQLERHPESLLRGKERK</sequence>
<comment type="caution">
    <text evidence="10">The sequence shown here is derived from an EMBL/GenBank/DDBJ whole genome shotgun (WGS) entry which is preliminary data.</text>
</comment>
<dbReference type="Pfam" id="PF02470">
    <property type="entry name" value="MlaD"/>
    <property type="match status" value="3"/>
</dbReference>
<evidence type="ECO:0000313" key="9">
    <source>
        <dbReference type="EMBL" id="MEZ6852363.1"/>
    </source>
</evidence>
<evidence type="ECO:0000256" key="5">
    <source>
        <dbReference type="ARBA" id="ARBA00022989"/>
    </source>
</evidence>
<dbReference type="EMBL" id="FQZR01000003">
    <property type="protein sequence ID" value="SHI98257.1"/>
    <property type="molecule type" value="Genomic_DNA"/>
</dbReference>
<organism evidence="10 11">
    <name type="scientific">Halodesulfovibrio aestuarii</name>
    <dbReference type="NCBI Taxonomy" id="126333"/>
    <lineage>
        <taxon>Bacteria</taxon>
        <taxon>Pseudomonadati</taxon>
        <taxon>Thermodesulfobacteriota</taxon>
        <taxon>Desulfovibrionia</taxon>
        <taxon>Desulfovibrionales</taxon>
        <taxon>Desulfovibrionaceae</taxon>
        <taxon>Halodesulfovibrio</taxon>
    </lineage>
</organism>
<dbReference type="GO" id="GO:0005886">
    <property type="term" value="C:plasma membrane"/>
    <property type="evidence" value="ECO:0007669"/>
    <property type="project" value="UniProtKB-SubCell"/>
</dbReference>
<reference evidence="10 11" key="1">
    <citation type="submission" date="2016-11" db="EMBL/GenBank/DDBJ databases">
        <authorList>
            <person name="Varghese N."/>
            <person name="Submissions S."/>
        </authorList>
    </citation>
    <scope>NUCLEOTIDE SEQUENCE [LARGE SCALE GENOMIC DNA]</scope>
    <source>
        <strain evidence="10 11">DSM 17919</strain>
    </source>
</reference>
<dbReference type="PANTHER" id="PTHR30462:SF0">
    <property type="entry name" value="INTERMEMBRANE TRANSPORT PROTEIN YEBT"/>
    <property type="match status" value="1"/>
</dbReference>
<dbReference type="Proteomes" id="UP000184001">
    <property type="component" value="Unassembled WGS sequence"/>
</dbReference>
<evidence type="ECO:0000256" key="1">
    <source>
        <dbReference type="ARBA" id="ARBA00004533"/>
    </source>
</evidence>
<keyword evidence="2" id="KW-1003">Cell membrane</keyword>
<dbReference type="AlphaFoldDB" id="A0A8G2C8T7"/>
<dbReference type="InterPro" id="IPR051800">
    <property type="entry name" value="PqiA-PqiB_transport"/>
</dbReference>
<evidence type="ECO:0000256" key="3">
    <source>
        <dbReference type="ARBA" id="ARBA00022519"/>
    </source>
</evidence>
<keyword evidence="6 7" id="KW-0472">Membrane</keyword>
<dbReference type="RefSeq" id="WP_020000765.1">
    <property type="nucleotide sequence ID" value="NZ_CP192219.1"/>
</dbReference>
<gene>
    <name evidence="9" type="ORF">AB2Z07_02255</name>
    <name evidence="10" type="ORF">SAMN05660830_01266</name>
</gene>
<reference evidence="9 12" key="2">
    <citation type="submission" date="2024-07" db="EMBL/GenBank/DDBJ databases">
        <title>Active virus-host system and metabolic interactions in a Lokiarchaeon culture.</title>
        <authorList>
            <person name="Ponce Toledo R.I."/>
            <person name="Rodrigues Oliveira T."/>
            <person name="Schleper C."/>
        </authorList>
    </citation>
    <scope>NUCLEOTIDE SEQUENCE [LARGE SCALE GENOMIC DNA]</scope>
    <source>
        <strain evidence="9 12">B35</strain>
    </source>
</reference>
<evidence type="ECO:0000313" key="11">
    <source>
        <dbReference type="Proteomes" id="UP000184001"/>
    </source>
</evidence>
<evidence type="ECO:0000256" key="2">
    <source>
        <dbReference type="ARBA" id="ARBA00022475"/>
    </source>
</evidence>
<keyword evidence="5 7" id="KW-1133">Transmembrane helix</keyword>
<feature type="domain" description="Mce/MlaD" evidence="8">
    <location>
        <begin position="50"/>
        <end position="141"/>
    </location>
</feature>
<evidence type="ECO:0000259" key="8">
    <source>
        <dbReference type="Pfam" id="PF02470"/>
    </source>
</evidence>
<dbReference type="EMBL" id="JBFSOO010000002">
    <property type="protein sequence ID" value="MEZ6852363.1"/>
    <property type="molecule type" value="Genomic_DNA"/>
</dbReference>
<feature type="domain" description="Mce/MlaD" evidence="8">
    <location>
        <begin position="294"/>
        <end position="394"/>
    </location>
</feature>
<protein>
    <submittedName>
        <fullName evidence="9">Intermembrane transport protein PqiB</fullName>
    </submittedName>
    <submittedName>
        <fullName evidence="10">Paraquat-inducible protein B</fullName>
    </submittedName>
</protein>
<evidence type="ECO:0000256" key="7">
    <source>
        <dbReference type="SAM" id="Phobius"/>
    </source>
</evidence>
<comment type="subcellular location">
    <subcellularLocation>
        <location evidence="1">Cell inner membrane</location>
    </subcellularLocation>
</comment>
<evidence type="ECO:0000256" key="6">
    <source>
        <dbReference type="ARBA" id="ARBA00023136"/>
    </source>
</evidence>
<feature type="transmembrane region" description="Helical" evidence="7">
    <location>
        <begin position="26"/>
        <end position="46"/>
    </location>
</feature>
<name>A0A8G2C8T7_9BACT</name>
<proteinExistence type="predicted"/>
<dbReference type="Proteomes" id="UP001568358">
    <property type="component" value="Unassembled WGS sequence"/>
</dbReference>
<feature type="domain" description="Mce/MlaD" evidence="8">
    <location>
        <begin position="166"/>
        <end position="226"/>
    </location>
</feature>
<evidence type="ECO:0000256" key="4">
    <source>
        <dbReference type="ARBA" id="ARBA00022692"/>
    </source>
</evidence>
<evidence type="ECO:0000313" key="12">
    <source>
        <dbReference type="Proteomes" id="UP001568358"/>
    </source>
</evidence>
<accession>A0A8G2C8T7</accession>